<proteinExistence type="predicted"/>
<gene>
    <name evidence="5" type="ORF">EXIGLDRAFT_763826</name>
</gene>
<sequence length="850" mass="94658">MALRGNGRKAEKRSTMFTTRQSSMPVSPISLRDDRRNGSVSMWLPTVDGDTIQEEDEVEYGHWYGPWTTPEDFTAEDRAVYGSFNKLQKNVQAFDEELQNFFTQVTPLGACVGMLSSSFRLRERLAVVLHIMRRNAAQLCQSSRQRLLENSDDIGSAKLHNVRLPYNVSLDLLTLEENVNGGAATQKHLPDHLERLGEDIIVFFDEFPEFADQSVEEAVVRASRDLKFWSRFLRRFDDSLSSAGIASYIHSLAPAMSAHLYTLRKALDASARNGIPTLLYVQEQDVAHLSNLSTVATFFSAVTATTLQFSYQSHDSIIDGFVNSCWYISLVLSITSAIHSVLAVTWEQAVYRSPDRRAPFWILLWIKSAPLIFLTVSVMLFGVGLVVFVHDSGQTRVVTGVVAGVTATCFLGFISIAAWFSLETAAFYQSKGRSWTTDIFKQFGLRGIVNLLLRVPRGLWNQFSQRFKNAPGRARPSTHNEWNSLDPIPRPEDPKKARLDRARQEIVKTILTRQETGSPGSPTRPTRLTDPWGVQLHSSSGLPPRMPQLTAPAIRSKDLRLRAASLRQSKIAHVEQSPVRHLAFSPDGSYLATCGWGPYSSVMELGVTTGNPERLVGTSTSYVRQVLWSPTGTMLLTLRRYRVDGWTTESMKCLTTYKSKRLPLERPPLTCIAWFPDGHSIFIGEKGGRCLKQTINIGDNNQVMVKCLPYGVKNLPANTTIYAAAITSKNLALAFVATPIEDAPDGREEYQLIVINLSGDCPRVETGVPVLHQVVDIAIAKDDRLALVNFDAKASAASSSRGRIASDFESPTGAQLRDVYISNLQQLEMGRFGEARDRGGLVGHDFDFRD</sequence>
<keyword evidence="2" id="KW-0677">Repeat</keyword>
<evidence type="ECO:0000256" key="1">
    <source>
        <dbReference type="ARBA" id="ARBA00022574"/>
    </source>
</evidence>
<dbReference type="InParanoid" id="A0A165LPY4"/>
<keyword evidence="4" id="KW-1133">Transmembrane helix</keyword>
<accession>A0A165LPY4</accession>
<evidence type="ECO:0000256" key="3">
    <source>
        <dbReference type="SAM" id="MobiDB-lite"/>
    </source>
</evidence>
<dbReference type="Gene3D" id="2.130.10.10">
    <property type="entry name" value="YVTN repeat-like/Quinoprotein amine dehydrogenase"/>
    <property type="match status" value="1"/>
</dbReference>
<feature type="transmembrane region" description="Helical" evidence="4">
    <location>
        <begin position="358"/>
        <end position="389"/>
    </location>
</feature>
<dbReference type="InterPro" id="IPR051350">
    <property type="entry name" value="WD_repeat-ST_regulator"/>
</dbReference>
<dbReference type="OrthoDB" id="972532at2759"/>
<dbReference type="InterPro" id="IPR001680">
    <property type="entry name" value="WD40_rpt"/>
</dbReference>
<dbReference type="Proteomes" id="UP000077266">
    <property type="component" value="Unassembled WGS sequence"/>
</dbReference>
<dbReference type="EMBL" id="KV425922">
    <property type="protein sequence ID" value="KZV98157.1"/>
    <property type="molecule type" value="Genomic_DNA"/>
</dbReference>
<evidence type="ECO:0000313" key="5">
    <source>
        <dbReference type="EMBL" id="KZV98157.1"/>
    </source>
</evidence>
<dbReference type="Pfam" id="PF00400">
    <property type="entry name" value="WD40"/>
    <property type="match status" value="1"/>
</dbReference>
<name>A0A165LPY4_EXIGL</name>
<organism evidence="5 6">
    <name type="scientific">Exidia glandulosa HHB12029</name>
    <dbReference type="NCBI Taxonomy" id="1314781"/>
    <lineage>
        <taxon>Eukaryota</taxon>
        <taxon>Fungi</taxon>
        <taxon>Dikarya</taxon>
        <taxon>Basidiomycota</taxon>
        <taxon>Agaricomycotina</taxon>
        <taxon>Agaricomycetes</taxon>
        <taxon>Auriculariales</taxon>
        <taxon>Exidiaceae</taxon>
        <taxon>Exidia</taxon>
    </lineage>
</organism>
<evidence type="ECO:0008006" key="7">
    <source>
        <dbReference type="Google" id="ProtNLM"/>
    </source>
</evidence>
<protein>
    <recommendedName>
        <fullName evidence="7">WD40 repeat-like protein</fullName>
    </recommendedName>
</protein>
<feature type="region of interest" description="Disordered" evidence="3">
    <location>
        <begin position="470"/>
        <end position="498"/>
    </location>
</feature>
<dbReference type="PANTHER" id="PTHR22838">
    <property type="entry name" value="WD REPEAT PROTEIN 26-RELATED"/>
    <property type="match status" value="1"/>
</dbReference>
<dbReference type="AlphaFoldDB" id="A0A165LPY4"/>
<reference evidence="5 6" key="1">
    <citation type="journal article" date="2016" name="Mol. Biol. Evol.">
        <title>Comparative Genomics of Early-Diverging Mushroom-Forming Fungi Provides Insights into the Origins of Lignocellulose Decay Capabilities.</title>
        <authorList>
            <person name="Nagy L.G."/>
            <person name="Riley R."/>
            <person name="Tritt A."/>
            <person name="Adam C."/>
            <person name="Daum C."/>
            <person name="Floudas D."/>
            <person name="Sun H."/>
            <person name="Yadav J.S."/>
            <person name="Pangilinan J."/>
            <person name="Larsson K.H."/>
            <person name="Matsuura K."/>
            <person name="Barry K."/>
            <person name="Labutti K."/>
            <person name="Kuo R."/>
            <person name="Ohm R.A."/>
            <person name="Bhattacharya S.S."/>
            <person name="Shirouzu T."/>
            <person name="Yoshinaga Y."/>
            <person name="Martin F.M."/>
            <person name="Grigoriev I.V."/>
            <person name="Hibbett D.S."/>
        </authorList>
    </citation>
    <scope>NUCLEOTIDE SEQUENCE [LARGE SCALE GENOMIC DNA]</scope>
    <source>
        <strain evidence="5 6">HHB12029</strain>
    </source>
</reference>
<feature type="region of interest" description="Disordered" evidence="3">
    <location>
        <begin position="1"/>
        <end position="33"/>
    </location>
</feature>
<evidence type="ECO:0000256" key="4">
    <source>
        <dbReference type="SAM" id="Phobius"/>
    </source>
</evidence>
<keyword evidence="4" id="KW-0812">Transmembrane</keyword>
<dbReference type="STRING" id="1314781.A0A165LPY4"/>
<keyword evidence="4" id="KW-0472">Membrane</keyword>
<keyword evidence="6" id="KW-1185">Reference proteome</keyword>
<feature type="compositionally biased region" description="Polar residues" evidence="3">
    <location>
        <begin position="15"/>
        <end position="25"/>
    </location>
</feature>
<evidence type="ECO:0000256" key="2">
    <source>
        <dbReference type="ARBA" id="ARBA00022737"/>
    </source>
</evidence>
<keyword evidence="1" id="KW-0853">WD repeat</keyword>
<feature type="transmembrane region" description="Helical" evidence="4">
    <location>
        <begin position="401"/>
        <end position="422"/>
    </location>
</feature>
<dbReference type="InterPro" id="IPR015943">
    <property type="entry name" value="WD40/YVTN_repeat-like_dom_sf"/>
</dbReference>
<dbReference type="SUPFAM" id="SSF101908">
    <property type="entry name" value="Putative isomerase YbhE"/>
    <property type="match status" value="1"/>
</dbReference>
<evidence type="ECO:0000313" key="6">
    <source>
        <dbReference type="Proteomes" id="UP000077266"/>
    </source>
</evidence>
<feature type="compositionally biased region" description="Basic and acidic residues" evidence="3">
    <location>
        <begin position="489"/>
        <end position="498"/>
    </location>
</feature>
<dbReference type="PANTHER" id="PTHR22838:SF0">
    <property type="entry name" value="WD REPEAT-CONTAINING PROTEIN 26"/>
    <property type="match status" value="1"/>
</dbReference>